<name>A0A315V9B6_GAMAF</name>
<gene>
    <name evidence="2" type="ORF">CCH79_00015829</name>
</gene>
<protein>
    <recommendedName>
        <fullName evidence="4">C-type lectin domain-containing protein</fullName>
    </recommendedName>
</protein>
<dbReference type="Proteomes" id="UP000250572">
    <property type="component" value="Unassembled WGS sequence"/>
</dbReference>
<evidence type="ECO:0008006" key="4">
    <source>
        <dbReference type="Google" id="ProtNLM"/>
    </source>
</evidence>
<evidence type="ECO:0000313" key="3">
    <source>
        <dbReference type="Proteomes" id="UP000250572"/>
    </source>
</evidence>
<dbReference type="InterPro" id="IPR016186">
    <property type="entry name" value="C-type_lectin-like/link_sf"/>
</dbReference>
<reference evidence="2 3" key="1">
    <citation type="journal article" date="2018" name="G3 (Bethesda)">
        <title>A High-Quality Reference Genome for the Invasive Mosquitofish Gambusia affinis Using a Chicago Library.</title>
        <authorList>
            <person name="Hoffberg S.L."/>
            <person name="Troendle N.J."/>
            <person name="Glenn T.C."/>
            <person name="Mahmud O."/>
            <person name="Louha S."/>
            <person name="Chalopin D."/>
            <person name="Bennetzen J.L."/>
            <person name="Mauricio R."/>
        </authorList>
    </citation>
    <scope>NUCLEOTIDE SEQUENCE [LARGE SCALE GENOMIC DNA]</scope>
    <source>
        <strain evidence="2">NE01/NJP1002.9</strain>
        <tissue evidence="2">Muscle</tissue>
    </source>
</reference>
<evidence type="ECO:0000313" key="2">
    <source>
        <dbReference type="EMBL" id="PWA19800.1"/>
    </source>
</evidence>
<feature type="signal peptide" evidence="1">
    <location>
        <begin position="1"/>
        <end position="18"/>
    </location>
</feature>
<keyword evidence="1" id="KW-0732">Signal</keyword>
<feature type="chain" id="PRO_5016362172" description="C-type lectin domain-containing protein" evidence="1">
    <location>
        <begin position="19"/>
        <end position="62"/>
    </location>
</feature>
<organism evidence="2 3">
    <name type="scientific">Gambusia affinis</name>
    <name type="common">Western mosquitofish</name>
    <name type="synonym">Heterandria affinis</name>
    <dbReference type="NCBI Taxonomy" id="33528"/>
    <lineage>
        <taxon>Eukaryota</taxon>
        <taxon>Metazoa</taxon>
        <taxon>Chordata</taxon>
        <taxon>Craniata</taxon>
        <taxon>Vertebrata</taxon>
        <taxon>Euteleostomi</taxon>
        <taxon>Actinopterygii</taxon>
        <taxon>Neopterygii</taxon>
        <taxon>Teleostei</taxon>
        <taxon>Neoteleostei</taxon>
        <taxon>Acanthomorphata</taxon>
        <taxon>Ovalentaria</taxon>
        <taxon>Atherinomorphae</taxon>
        <taxon>Cyprinodontiformes</taxon>
        <taxon>Poeciliidae</taxon>
        <taxon>Poeciliinae</taxon>
        <taxon>Gambusia</taxon>
    </lineage>
</organism>
<dbReference type="InterPro" id="IPR016187">
    <property type="entry name" value="CTDL_fold"/>
</dbReference>
<sequence>MCLTSGVWTALSYTCTLDLWFWVSDEVVSNKNWADGEPMNDCDMSVVMETRRPYQWFKTFDL</sequence>
<dbReference type="Gene3D" id="3.10.100.10">
    <property type="entry name" value="Mannose-Binding Protein A, subunit A"/>
    <property type="match status" value="1"/>
</dbReference>
<dbReference type="EMBL" id="NHOQ01002060">
    <property type="protein sequence ID" value="PWA19800.1"/>
    <property type="molecule type" value="Genomic_DNA"/>
</dbReference>
<accession>A0A315V9B6</accession>
<feature type="non-terminal residue" evidence="2">
    <location>
        <position position="62"/>
    </location>
</feature>
<keyword evidence="3" id="KW-1185">Reference proteome</keyword>
<proteinExistence type="predicted"/>
<evidence type="ECO:0000256" key="1">
    <source>
        <dbReference type="SAM" id="SignalP"/>
    </source>
</evidence>
<dbReference type="AlphaFoldDB" id="A0A315V9B6"/>
<dbReference type="SUPFAM" id="SSF56436">
    <property type="entry name" value="C-type lectin-like"/>
    <property type="match status" value="1"/>
</dbReference>
<comment type="caution">
    <text evidence="2">The sequence shown here is derived from an EMBL/GenBank/DDBJ whole genome shotgun (WGS) entry which is preliminary data.</text>
</comment>